<dbReference type="AlphaFoldDB" id="A0A1I4ARN8"/>
<organism evidence="1 2">
    <name type="scientific">Methylocapsa palsarum</name>
    <dbReference type="NCBI Taxonomy" id="1612308"/>
    <lineage>
        <taxon>Bacteria</taxon>
        <taxon>Pseudomonadati</taxon>
        <taxon>Pseudomonadota</taxon>
        <taxon>Alphaproteobacteria</taxon>
        <taxon>Hyphomicrobiales</taxon>
        <taxon>Beijerinckiaceae</taxon>
        <taxon>Methylocapsa</taxon>
    </lineage>
</organism>
<accession>A0A1I4ARN8</accession>
<dbReference type="Proteomes" id="UP000198755">
    <property type="component" value="Unassembled WGS sequence"/>
</dbReference>
<gene>
    <name evidence="1" type="ORF">SAMN05444581_11144</name>
</gene>
<reference evidence="1 2" key="1">
    <citation type="submission" date="2016-10" db="EMBL/GenBank/DDBJ databases">
        <authorList>
            <person name="de Groot N.N."/>
        </authorList>
    </citation>
    <scope>NUCLEOTIDE SEQUENCE [LARGE SCALE GENOMIC DNA]</scope>
    <source>
        <strain evidence="1 2">NE2</strain>
    </source>
</reference>
<evidence type="ECO:0000313" key="2">
    <source>
        <dbReference type="Proteomes" id="UP000198755"/>
    </source>
</evidence>
<name>A0A1I4ARN8_9HYPH</name>
<keyword evidence="2" id="KW-1185">Reference proteome</keyword>
<evidence type="ECO:0000313" key="1">
    <source>
        <dbReference type="EMBL" id="SFK58561.1"/>
    </source>
</evidence>
<dbReference type="STRING" id="1612308.SAMN05444581_11144"/>
<dbReference type="OrthoDB" id="8448079at2"/>
<proteinExistence type="predicted"/>
<protein>
    <submittedName>
        <fullName evidence="1">Uncharacterized protein</fullName>
    </submittedName>
</protein>
<dbReference type="RefSeq" id="WP_091683083.1">
    <property type="nucleotide sequence ID" value="NZ_FOSN01000011.1"/>
</dbReference>
<sequence>MPMKEEAIQAGKCYRTKGGEINSEKYTVLSITRGIVTYQSWTTDPNRLSLRTNTGLKALAEVIFKEIPCPNRDPNQKVDFFDPS</sequence>
<dbReference type="EMBL" id="FOSN01000011">
    <property type="protein sequence ID" value="SFK58561.1"/>
    <property type="molecule type" value="Genomic_DNA"/>
</dbReference>